<sequence length="316" mass="33223">MPPPPPSSLPSSVSAYSSHSCVSVMLSSALHVVTDCSVFSPLSPHSAHAPLTLRAASLPGYRPPGPFPLAAAELRLPLLARNLALFQASHDLLLEALALLPARLPPPAAGPGGGAPPLLEQAADAYRLLLLVLHLIKHTEASLSKLQRRNNHRKGAPQPHPAPHPAPHRDLLASSRSRCSLLLDLLARHSPSLPPSPLPPSRVPLLRYLLEPPPPPHPPPSPADPAPLAESVRAGRARGCFLELPALPAPGEALFRFSLGGRVFQLPPAVPFADGLRWVASLKAAAAAARDREAALELAAGAWSRREVADALDGGR</sequence>
<keyword evidence="3" id="KW-1185">Reference proteome</keyword>
<organism evidence="2 3">
    <name type="scientific">Tetraparma gracilis</name>
    <dbReference type="NCBI Taxonomy" id="2962635"/>
    <lineage>
        <taxon>Eukaryota</taxon>
        <taxon>Sar</taxon>
        <taxon>Stramenopiles</taxon>
        <taxon>Ochrophyta</taxon>
        <taxon>Bolidophyceae</taxon>
        <taxon>Parmales</taxon>
        <taxon>Triparmaceae</taxon>
        <taxon>Tetraparma</taxon>
    </lineage>
</organism>
<name>A0ABQ6M6J4_9STRA</name>
<proteinExistence type="predicted"/>
<evidence type="ECO:0000313" key="3">
    <source>
        <dbReference type="Proteomes" id="UP001165060"/>
    </source>
</evidence>
<accession>A0ABQ6M6J4</accession>
<protein>
    <submittedName>
        <fullName evidence="2">Uncharacterized protein</fullName>
    </submittedName>
</protein>
<feature type="non-terminal residue" evidence="2">
    <location>
        <position position="316"/>
    </location>
</feature>
<dbReference type="EMBL" id="BRYB01001206">
    <property type="protein sequence ID" value="GMI20498.1"/>
    <property type="molecule type" value="Genomic_DNA"/>
</dbReference>
<feature type="region of interest" description="Disordered" evidence="1">
    <location>
        <begin position="146"/>
        <end position="170"/>
    </location>
</feature>
<evidence type="ECO:0000313" key="2">
    <source>
        <dbReference type="EMBL" id="GMI20498.1"/>
    </source>
</evidence>
<evidence type="ECO:0000256" key="1">
    <source>
        <dbReference type="SAM" id="MobiDB-lite"/>
    </source>
</evidence>
<reference evidence="2 3" key="1">
    <citation type="journal article" date="2023" name="Commun. Biol.">
        <title>Genome analysis of Parmales, the sister group of diatoms, reveals the evolutionary specialization of diatoms from phago-mixotrophs to photoautotrophs.</title>
        <authorList>
            <person name="Ban H."/>
            <person name="Sato S."/>
            <person name="Yoshikawa S."/>
            <person name="Yamada K."/>
            <person name="Nakamura Y."/>
            <person name="Ichinomiya M."/>
            <person name="Sato N."/>
            <person name="Blanc-Mathieu R."/>
            <person name="Endo H."/>
            <person name="Kuwata A."/>
            <person name="Ogata H."/>
        </authorList>
    </citation>
    <scope>NUCLEOTIDE SEQUENCE [LARGE SCALE GENOMIC DNA]</scope>
</reference>
<gene>
    <name evidence="2" type="ORF">TeGR_g6147</name>
</gene>
<feature type="compositionally biased region" description="Pro residues" evidence="1">
    <location>
        <begin position="211"/>
        <end position="225"/>
    </location>
</feature>
<dbReference type="Proteomes" id="UP001165060">
    <property type="component" value="Unassembled WGS sequence"/>
</dbReference>
<feature type="region of interest" description="Disordered" evidence="1">
    <location>
        <begin position="209"/>
        <end position="230"/>
    </location>
</feature>
<comment type="caution">
    <text evidence="2">The sequence shown here is derived from an EMBL/GenBank/DDBJ whole genome shotgun (WGS) entry which is preliminary data.</text>
</comment>
<feature type="compositionally biased region" description="Basic residues" evidence="1">
    <location>
        <begin position="146"/>
        <end position="155"/>
    </location>
</feature>